<dbReference type="OrthoDB" id="7028390at2"/>
<dbReference type="Proteomes" id="UP000037393">
    <property type="component" value="Unassembled WGS sequence"/>
</dbReference>
<reference evidence="1 2" key="1">
    <citation type="journal article" date="2015" name="Appl. Environ. Microbiol.">
        <title>The Enterobacterium Trabulsiella odontotermitis Presents Novel Adaptations Related to Its Association with Fungus-Growing Termites.</title>
        <authorList>
            <person name="Sapountzis P."/>
            <person name="Gruntjes T."/>
            <person name="Otani S."/>
            <person name="Estevez J."/>
            <person name="da Costa R.R."/>
            <person name="Plunkett G.3rd."/>
            <person name="Perna N.T."/>
            <person name="Poulsen M."/>
        </authorList>
    </citation>
    <scope>NUCLEOTIDE SEQUENCE [LARGE SCALE GENOMIC DNA]</scope>
    <source>
        <strain evidence="1 2">12</strain>
    </source>
</reference>
<dbReference type="EMBL" id="JNGI01000035">
    <property type="protein sequence ID" value="KNC94024.1"/>
    <property type="molecule type" value="Genomic_DNA"/>
</dbReference>
<comment type="caution">
    <text evidence="1">The sequence shown here is derived from an EMBL/GenBank/DDBJ whole genome shotgun (WGS) entry which is preliminary data.</text>
</comment>
<organism evidence="1 2">
    <name type="scientific">Trabulsiella odontotermitis</name>
    <dbReference type="NCBI Taxonomy" id="379893"/>
    <lineage>
        <taxon>Bacteria</taxon>
        <taxon>Pseudomonadati</taxon>
        <taxon>Pseudomonadota</taxon>
        <taxon>Gammaproteobacteria</taxon>
        <taxon>Enterobacterales</taxon>
        <taxon>Enterobacteriaceae</taxon>
        <taxon>Trabulsiella</taxon>
    </lineage>
</organism>
<proteinExistence type="predicted"/>
<dbReference type="PATRIC" id="fig|379893.4.peg.3420"/>
<evidence type="ECO:0000313" key="2">
    <source>
        <dbReference type="Proteomes" id="UP000037393"/>
    </source>
</evidence>
<sequence length="190" mass="21214">MRKVTGFLDKVAKQLQSTELKVGFMAGATYPDGTSVPMVAAIQEYGGTIKVPERTQDIHFRMNKKGEVGHRFVKKKVANFVQTVTVPAHSVKIPSRPFFRNAIAQNKARWQQTMVKGLLAGKSVTHVMEVLGAEIQGDVVESIATLTEPPLSATTLRNRRNRRVRPNKSDKPLVDTRVMINSVTYRVDKK</sequence>
<evidence type="ECO:0008006" key="3">
    <source>
        <dbReference type="Google" id="ProtNLM"/>
    </source>
</evidence>
<gene>
    <name evidence="1" type="ORF">GM31_16840</name>
</gene>
<keyword evidence="2" id="KW-1185">Reference proteome</keyword>
<accession>A0A0L0GZ38</accession>
<protein>
    <recommendedName>
        <fullName evidence="3">Phage protein</fullName>
    </recommendedName>
</protein>
<dbReference type="AlphaFoldDB" id="A0A0L0GZ38"/>
<evidence type="ECO:0000313" key="1">
    <source>
        <dbReference type="EMBL" id="KNC94024.1"/>
    </source>
</evidence>
<dbReference type="RefSeq" id="WP_049856719.1">
    <property type="nucleotide sequence ID" value="NZ_JNGI01000035.1"/>
</dbReference>
<name>A0A0L0GZ38_9ENTR</name>